<dbReference type="KEGG" id="cprv:CYPRO_1705"/>
<accession>A0A345UKF4</accession>
<evidence type="ECO:0000313" key="2">
    <source>
        <dbReference type="Proteomes" id="UP000254808"/>
    </source>
</evidence>
<name>A0A345UKF4_9BACT</name>
<evidence type="ECO:0000313" key="1">
    <source>
        <dbReference type="EMBL" id="AXJ00956.1"/>
    </source>
</evidence>
<gene>
    <name evidence="1" type="ORF">CYPRO_1705</name>
</gene>
<dbReference type="AlphaFoldDB" id="A0A345UKF4"/>
<proteinExistence type="predicted"/>
<keyword evidence="2" id="KW-1185">Reference proteome</keyword>
<reference evidence="1 2" key="1">
    <citation type="submission" date="2018-03" db="EMBL/GenBank/DDBJ databases">
        <title>Phenotypic and genomic properties of Cyclonatronum proteinivorum gen. nov., sp. nov., a haloalkaliphilic bacteroidete from soda lakes possessing Na+-translocating rhodopsin.</title>
        <authorList>
            <person name="Toshchakov S.V."/>
            <person name="Korzhenkov A."/>
            <person name="Samarov N.I."/>
            <person name="Kublanov I.V."/>
            <person name="Muntyan M.S."/>
            <person name="Sorokin D.Y."/>
        </authorList>
    </citation>
    <scope>NUCLEOTIDE SEQUENCE [LARGE SCALE GENOMIC DNA]</scope>
    <source>
        <strain evidence="1 2">Omega</strain>
    </source>
</reference>
<dbReference type="EMBL" id="CP027806">
    <property type="protein sequence ID" value="AXJ00956.1"/>
    <property type="molecule type" value="Genomic_DNA"/>
</dbReference>
<dbReference type="Proteomes" id="UP000254808">
    <property type="component" value="Chromosome"/>
</dbReference>
<sequence length="215" mass="24783">MKYPIFKSMIKKIEAELGERNINPSKFRVWHDPTINATGLELALEPTDPGCGVREISINLDWDTFREAKLAKQMEGMAKHPLLNKRELLSGKVPVTIDIETAWHFDEKQIIDLPSNGDVEARISYASMWMNSLNQEMAYMLQSGKLLHRWHIEVEGDQHGRYISAMSLLLYHQYSFKEARNLAQVHDEVRLKLDTILRKSSLVLDLARKTRPQAA</sequence>
<organism evidence="1 2">
    <name type="scientific">Cyclonatronum proteinivorum</name>
    <dbReference type="NCBI Taxonomy" id="1457365"/>
    <lineage>
        <taxon>Bacteria</taxon>
        <taxon>Pseudomonadati</taxon>
        <taxon>Balneolota</taxon>
        <taxon>Balneolia</taxon>
        <taxon>Balneolales</taxon>
        <taxon>Cyclonatronaceae</taxon>
        <taxon>Cyclonatronum</taxon>
    </lineage>
</organism>
<protein>
    <submittedName>
        <fullName evidence="1">Uncharacterized protein</fullName>
    </submittedName>
</protein>